<dbReference type="InterPro" id="IPR050272">
    <property type="entry name" value="Isochorismatase-like_hydrls"/>
</dbReference>
<name>A0A7C5VP47_9BACT</name>
<evidence type="ECO:0000313" key="3">
    <source>
        <dbReference type="EMBL" id="HGU40101.1"/>
    </source>
</evidence>
<dbReference type="PANTHER" id="PTHR43540">
    <property type="entry name" value="PEROXYUREIDOACRYLATE/UREIDOACRYLATE AMIDOHYDROLASE-RELATED"/>
    <property type="match status" value="1"/>
</dbReference>
<gene>
    <name evidence="3" type="ORF">ENT77_02765</name>
</gene>
<comment type="caution">
    <text evidence="3">The sequence shown here is derived from an EMBL/GenBank/DDBJ whole genome shotgun (WGS) entry which is preliminary data.</text>
</comment>
<accession>A0A7C5VP47</accession>
<reference evidence="3" key="1">
    <citation type="journal article" date="2020" name="mSystems">
        <title>Genome- and Community-Level Interaction Insights into Carbon Utilization and Element Cycling Functions of Hydrothermarchaeota in Hydrothermal Sediment.</title>
        <authorList>
            <person name="Zhou Z."/>
            <person name="Liu Y."/>
            <person name="Xu W."/>
            <person name="Pan J."/>
            <person name="Luo Z.H."/>
            <person name="Li M."/>
        </authorList>
    </citation>
    <scope>NUCLEOTIDE SEQUENCE [LARGE SCALE GENOMIC DNA]</scope>
    <source>
        <strain evidence="3">SpSt-609</strain>
    </source>
</reference>
<dbReference type="SUPFAM" id="SSF52499">
    <property type="entry name" value="Isochorismatase-like hydrolases"/>
    <property type="match status" value="1"/>
</dbReference>
<dbReference type="Gene3D" id="3.40.50.850">
    <property type="entry name" value="Isochorismatase-like"/>
    <property type="match status" value="1"/>
</dbReference>
<proteinExistence type="predicted"/>
<evidence type="ECO:0000259" key="2">
    <source>
        <dbReference type="Pfam" id="PF00857"/>
    </source>
</evidence>
<organism evidence="3">
    <name type="scientific">Fervidobacterium thailandense</name>
    <dbReference type="NCBI Taxonomy" id="1008305"/>
    <lineage>
        <taxon>Bacteria</taxon>
        <taxon>Thermotogati</taxon>
        <taxon>Thermotogota</taxon>
        <taxon>Thermotogae</taxon>
        <taxon>Thermotogales</taxon>
        <taxon>Fervidobacteriaceae</taxon>
        <taxon>Fervidobacterium</taxon>
    </lineage>
</organism>
<dbReference type="Pfam" id="PF00857">
    <property type="entry name" value="Isochorismatase"/>
    <property type="match status" value="1"/>
</dbReference>
<keyword evidence="1" id="KW-0378">Hydrolase</keyword>
<dbReference type="GO" id="GO:0016787">
    <property type="term" value="F:hydrolase activity"/>
    <property type="evidence" value="ECO:0007669"/>
    <property type="project" value="UniProtKB-KW"/>
</dbReference>
<dbReference type="InterPro" id="IPR036380">
    <property type="entry name" value="Isochorismatase-like_sf"/>
</dbReference>
<dbReference type="PANTHER" id="PTHR43540:SF6">
    <property type="entry name" value="ISOCHORISMATASE-LIKE DOMAIN-CONTAINING PROTEIN"/>
    <property type="match status" value="1"/>
</dbReference>
<protein>
    <submittedName>
        <fullName evidence="3">Isochorismatase family protein</fullName>
    </submittedName>
</protein>
<dbReference type="CDD" id="cd00431">
    <property type="entry name" value="cysteine_hydrolases"/>
    <property type="match status" value="1"/>
</dbReference>
<dbReference type="AlphaFoldDB" id="A0A7C5VP47"/>
<dbReference type="InterPro" id="IPR000868">
    <property type="entry name" value="Isochorismatase-like_dom"/>
</dbReference>
<sequence length="197" mass="22780">MFYLERERHPLGIELCAGNVGLIIVDVQRYFFDPQSPAYLKGVERVFGNIRRLIEIAKHANVPVIATVHAGGNENMRRWWKNTVDTPWTELAVDRDTVDHVLMKDSYDAFHQTELEDLLRFYQISTILVAGVMTHLCCETTARSAFVRGYNVIMVEDCLWDKDEWYHYASLRSLAHGFAIISNLNEVEQLLEECKNS</sequence>
<feature type="domain" description="Isochorismatase-like" evidence="2">
    <location>
        <begin position="22"/>
        <end position="184"/>
    </location>
</feature>
<evidence type="ECO:0000256" key="1">
    <source>
        <dbReference type="ARBA" id="ARBA00022801"/>
    </source>
</evidence>
<dbReference type="EMBL" id="DSZY01000013">
    <property type="protein sequence ID" value="HGU40101.1"/>
    <property type="molecule type" value="Genomic_DNA"/>
</dbReference>